<evidence type="ECO:0000313" key="1">
    <source>
        <dbReference type="EMBL" id="RYC70837.1"/>
    </source>
</evidence>
<protein>
    <submittedName>
        <fullName evidence="1">Uncharacterized protein</fullName>
    </submittedName>
</protein>
<name>A0A4Q2UMH9_9BACT</name>
<organism evidence="1 2">
    <name type="scientific">Spirosoma sordidisoli</name>
    <dbReference type="NCBI Taxonomy" id="2502893"/>
    <lineage>
        <taxon>Bacteria</taxon>
        <taxon>Pseudomonadati</taxon>
        <taxon>Bacteroidota</taxon>
        <taxon>Cytophagia</taxon>
        <taxon>Cytophagales</taxon>
        <taxon>Cytophagaceae</taxon>
        <taxon>Spirosoma</taxon>
    </lineage>
</organism>
<comment type="caution">
    <text evidence="1">The sequence shown here is derived from an EMBL/GenBank/DDBJ whole genome shotgun (WGS) entry which is preliminary data.</text>
</comment>
<dbReference type="EMBL" id="SBLB01000001">
    <property type="protein sequence ID" value="RYC70837.1"/>
    <property type="molecule type" value="Genomic_DNA"/>
</dbReference>
<proteinExistence type="predicted"/>
<reference evidence="1 2" key="1">
    <citation type="submission" date="2019-01" db="EMBL/GenBank/DDBJ databases">
        <title>Spirosoma flava sp. nov., a propanil-degrading bacterium isolated from herbicide-contaminated soil.</title>
        <authorList>
            <person name="Zhang L."/>
            <person name="Jiang J.-D."/>
        </authorList>
    </citation>
    <scope>NUCLEOTIDE SEQUENCE [LARGE SCALE GENOMIC DNA]</scope>
    <source>
        <strain evidence="1 2">TY50</strain>
    </source>
</reference>
<evidence type="ECO:0000313" key="2">
    <source>
        <dbReference type="Proteomes" id="UP000290407"/>
    </source>
</evidence>
<keyword evidence="2" id="KW-1185">Reference proteome</keyword>
<gene>
    <name evidence="1" type="ORF">EQG79_01415</name>
</gene>
<accession>A0A4Q2UMH9</accession>
<dbReference type="AlphaFoldDB" id="A0A4Q2UMH9"/>
<dbReference type="Proteomes" id="UP000290407">
    <property type="component" value="Unassembled WGS sequence"/>
</dbReference>
<sequence length="191" mass="23295">MYHEQEWADLKKVAIHQYSELFARQVAEKEGKDYAYICNQPESTYEIVYWIWRAIKAHGKKGWQYGRRRNFLSAAELEFIMVLATAPGDNFKQHHKPHDEESFVDMFRMIWNQYRRFHRPWYKHPRWHVHHWSIQFHPWQQLKRRYWDKCCICGKRGFTGPAYGNWNDDRIWHGECANARKEAVTGINPIQ</sequence>